<organism evidence="2 3">
    <name type="scientific">Listeria booriae</name>
    <dbReference type="NCBI Taxonomy" id="1552123"/>
    <lineage>
        <taxon>Bacteria</taxon>
        <taxon>Bacillati</taxon>
        <taxon>Bacillota</taxon>
        <taxon>Bacilli</taxon>
        <taxon>Bacillales</taxon>
        <taxon>Listeriaceae</taxon>
        <taxon>Listeria</taxon>
    </lineage>
</organism>
<name>A0A7X1CJ73_9LIST</name>
<evidence type="ECO:0000256" key="1">
    <source>
        <dbReference type="SAM" id="Coils"/>
    </source>
</evidence>
<dbReference type="AlphaFoldDB" id="A0A7X1CJ73"/>
<dbReference type="RefSeq" id="WP_185495366.1">
    <property type="nucleotide sequence ID" value="NZ_JAARUV010000004.1"/>
</dbReference>
<evidence type="ECO:0000313" key="2">
    <source>
        <dbReference type="EMBL" id="MBC1779635.1"/>
    </source>
</evidence>
<accession>A0A7X1CJ73</accession>
<dbReference type="EMBL" id="JAARUV010000004">
    <property type="protein sequence ID" value="MBC1779635.1"/>
    <property type="molecule type" value="Genomic_DNA"/>
</dbReference>
<feature type="coiled-coil region" evidence="1">
    <location>
        <begin position="74"/>
        <end position="101"/>
    </location>
</feature>
<protein>
    <submittedName>
        <fullName evidence="2">Uncharacterized protein</fullName>
    </submittedName>
</protein>
<keyword evidence="1" id="KW-0175">Coiled coil</keyword>
<reference evidence="2 3" key="1">
    <citation type="submission" date="2020-03" db="EMBL/GenBank/DDBJ databases">
        <title>Soil Listeria distribution.</title>
        <authorList>
            <person name="Liao J."/>
            <person name="Wiedmann M."/>
        </authorList>
    </citation>
    <scope>NUCLEOTIDE SEQUENCE [LARGE SCALE GENOMIC DNA]</scope>
    <source>
        <strain evidence="2 3">FSL L7-1017</strain>
    </source>
</reference>
<comment type="caution">
    <text evidence="2">The sequence shown here is derived from an EMBL/GenBank/DDBJ whole genome shotgun (WGS) entry which is preliminary data.</text>
</comment>
<sequence length="178" mass="20886">MINGLKLIYGELVKKEQPVTVALCNSKNRVEWIPLLSCGQEDKNLGIVDSGFLGIKISSCLIILDSQSSYLYVLKLLEITMDQIESELKNLSSKYGLAERDYLEFPFVEIIRFAFRNEQNDYWLNLAFRWLDSLENRFQKELVVELFNLENNKNISQKMRHMAKKRRINNSMRSKEIL</sequence>
<proteinExistence type="predicted"/>
<dbReference type="Proteomes" id="UP000547643">
    <property type="component" value="Unassembled WGS sequence"/>
</dbReference>
<evidence type="ECO:0000313" key="3">
    <source>
        <dbReference type="Proteomes" id="UP000547643"/>
    </source>
</evidence>
<gene>
    <name evidence="2" type="ORF">HCA46_12400</name>
</gene>